<dbReference type="RefSeq" id="XP_044543127.1">
    <property type="nucleotide sequence ID" value="XM_044687293.1"/>
</dbReference>
<sequence>MWNEAKRFVADHKVFLLSAGAAGIVASAVAAYFLIPKFHRNSKTSNQPNSTSNASKPSLPTNDPLKPSSNEVIPPHEKTPEKVLNFIEGFTIGIGGDAAQDPNGACERSIHLTLDEFEEAFSELQTGFSNVDVTSIEKGLQSLGNGISQLAQVMQNCYVKETVDRMKEIAQSLQSPKGILKITSHELVNVLHHGFDLAHDLKSASESFHSKDYKQAGLELGKIVSILLKQ</sequence>
<dbReference type="PANTHER" id="PTHR38742">
    <property type="entry name" value="PROTEIN GP17"/>
    <property type="match status" value="1"/>
</dbReference>
<keyword evidence="4" id="KW-1185">Reference proteome</keyword>
<evidence type="ECO:0000256" key="1">
    <source>
        <dbReference type="SAM" id="MobiDB-lite"/>
    </source>
</evidence>
<reference evidence="3 4" key="1">
    <citation type="journal article" date="2018" name="BMC Genomics">
        <title>The genome of Naegleria lovaniensis, the basis for a comparative approach to unravel pathogenicity factors of the human pathogenic amoeba N. fowleri.</title>
        <authorList>
            <person name="Liechti N."/>
            <person name="Schurch N."/>
            <person name="Bruggmann R."/>
            <person name="Wittwer M."/>
        </authorList>
    </citation>
    <scope>NUCLEOTIDE SEQUENCE [LARGE SCALE GENOMIC DNA]</scope>
    <source>
        <strain evidence="3 4">ATCC 30569</strain>
    </source>
</reference>
<keyword evidence="2" id="KW-1133">Transmembrane helix</keyword>
<dbReference type="PANTHER" id="PTHR38742:SF1">
    <property type="entry name" value="SECRETED PROTEIN C"/>
    <property type="match status" value="1"/>
</dbReference>
<keyword evidence="2" id="KW-0472">Membrane</keyword>
<evidence type="ECO:0000313" key="3">
    <source>
        <dbReference type="EMBL" id="KAG2373953.1"/>
    </source>
</evidence>
<keyword evidence="2" id="KW-0812">Transmembrane</keyword>
<evidence type="ECO:0000256" key="2">
    <source>
        <dbReference type="SAM" id="Phobius"/>
    </source>
</evidence>
<proteinExistence type="predicted"/>
<name>A0AA88KD96_NAELO</name>
<dbReference type="AlphaFoldDB" id="A0AA88KD96"/>
<dbReference type="CDD" id="cd22935">
    <property type="entry name" value="SctA-like"/>
    <property type="match status" value="1"/>
</dbReference>
<feature type="region of interest" description="Disordered" evidence="1">
    <location>
        <begin position="43"/>
        <end position="78"/>
    </location>
</feature>
<dbReference type="EMBL" id="PYSW02000049">
    <property type="protein sequence ID" value="KAG2373953.1"/>
    <property type="molecule type" value="Genomic_DNA"/>
</dbReference>
<gene>
    <name evidence="3" type="ORF">C9374_011618</name>
</gene>
<evidence type="ECO:0000313" key="4">
    <source>
        <dbReference type="Proteomes" id="UP000816034"/>
    </source>
</evidence>
<comment type="caution">
    <text evidence="3">The sequence shown here is derived from an EMBL/GenBank/DDBJ whole genome shotgun (WGS) entry which is preliminary data.</text>
</comment>
<accession>A0AA88KD96</accession>
<organism evidence="3 4">
    <name type="scientific">Naegleria lovaniensis</name>
    <name type="common">Amoeba</name>
    <dbReference type="NCBI Taxonomy" id="51637"/>
    <lineage>
        <taxon>Eukaryota</taxon>
        <taxon>Discoba</taxon>
        <taxon>Heterolobosea</taxon>
        <taxon>Tetramitia</taxon>
        <taxon>Eutetramitia</taxon>
        <taxon>Vahlkampfiidae</taxon>
        <taxon>Naegleria</taxon>
    </lineage>
</organism>
<dbReference type="GeneID" id="68104072"/>
<feature type="transmembrane region" description="Helical" evidence="2">
    <location>
        <begin position="14"/>
        <end position="35"/>
    </location>
</feature>
<dbReference type="Proteomes" id="UP000816034">
    <property type="component" value="Unassembled WGS sequence"/>
</dbReference>
<protein>
    <submittedName>
        <fullName evidence="3">Uncharacterized protein</fullName>
    </submittedName>
</protein>
<feature type="compositionally biased region" description="Polar residues" evidence="1">
    <location>
        <begin position="43"/>
        <end position="71"/>
    </location>
</feature>